<protein>
    <submittedName>
        <fullName evidence="1">Uncharacterized protein</fullName>
    </submittedName>
</protein>
<evidence type="ECO:0000313" key="1">
    <source>
        <dbReference type="EMBL" id="MBU2758789.1"/>
    </source>
</evidence>
<accession>A0ABS5ZUF1</accession>
<dbReference type="Proteomes" id="UP000755654">
    <property type="component" value="Unassembled WGS sequence"/>
</dbReference>
<organism evidence="1 2">
    <name type="scientific">Acidithiobacillus sulfurivorans</name>
    <dbReference type="NCBI Taxonomy" id="1958756"/>
    <lineage>
        <taxon>Bacteria</taxon>
        <taxon>Pseudomonadati</taxon>
        <taxon>Pseudomonadota</taxon>
        <taxon>Acidithiobacillia</taxon>
        <taxon>Acidithiobacillales</taxon>
        <taxon>Acidithiobacillaceae</taxon>
        <taxon>Acidithiobacillus</taxon>
    </lineage>
</organism>
<sequence length="86" mass="9841">MNNQVDPKSRGFAVRWRLGGMKNFNERMSRWHGTSGDGIQTECGLMVPVIAQGQLPETYERDDYKNKITCKKCQKSIVLKGRSHAR</sequence>
<reference evidence="1 2" key="1">
    <citation type="journal article" date="2021" name="ISME J.">
        <title>Genomic evolution of the class Acidithiobacillia: deep-branching Proteobacteria living in extreme acidic conditions.</title>
        <authorList>
            <person name="Moya-Beltran A."/>
            <person name="Beard S."/>
            <person name="Rojas-Villalobos C."/>
            <person name="Issotta F."/>
            <person name="Gallardo Y."/>
            <person name="Ulloa R."/>
            <person name="Giaveno A."/>
            <person name="Degli Esposti M."/>
            <person name="Johnson D.B."/>
            <person name="Quatrini R."/>
        </authorList>
    </citation>
    <scope>NUCLEOTIDE SEQUENCE [LARGE SCALE GENOMIC DNA]</scope>
    <source>
        <strain evidence="1 2">RW2</strain>
    </source>
</reference>
<name>A0ABS5ZUF1_9PROT</name>
<proteinExistence type="predicted"/>
<dbReference type="EMBL" id="JAAOMP010000021">
    <property type="protein sequence ID" value="MBU2758789.1"/>
    <property type="molecule type" value="Genomic_DNA"/>
</dbReference>
<gene>
    <name evidence="1" type="ORF">HAP95_00945</name>
</gene>
<dbReference type="RefSeq" id="WP_215882580.1">
    <property type="nucleotide sequence ID" value="NZ_JAAOMP010000021.1"/>
</dbReference>
<comment type="caution">
    <text evidence="1">The sequence shown here is derived from an EMBL/GenBank/DDBJ whole genome shotgun (WGS) entry which is preliminary data.</text>
</comment>
<keyword evidence="2" id="KW-1185">Reference proteome</keyword>
<evidence type="ECO:0000313" key="2">
    <source>
        <dbReference type="Proteomes" id="UP000755654"/>
    </source>
</evidence>